<dbReference type="AlphaFoldDB" id="A0A1G2QJJ2"/>
<dbReference type="SUPFAM" id="SSF51735">
    <property type="entry name" value="NAD(P)-binding Rossmann-fold domains"/>
    <property type="match status" value="1"/>
</dbReference>
<evidence type="ECO:0000313" key="9">
    <source>
        <dbReference type="Proteomes" id="UP000177090"/>
    </source>
</evidence>
<feature type="domain" description="NAD(P)-binding" evidence="7">
    <location>
        <begin position="5"/>
        <end position="322"/>
    </location>
</feature>
<dbReference type="PANTHER" id="PTHR43715">
    <property type="entry name" value="GDP-MANNOSE 4,6-DEHYDRATASE"/>
    <property type="match status" value="1"/>
</dbReference>
<dbReference type="EC" id="4.2.1.47" evidence="4"/>
<evidence type="ECO:0000313" key="8">
    <source>
        <dbReference type="EMBL" id="OHA60617.1"/>
    </source>
</evidence>
<dbReference type="InterPro" id="IPR006368">
    <property type="entry name" value="GDP_Man_deHydtase"/>
</dbReference>
<proteinExistence type="inferred from homology"/>
<keyword evidence="5" id="KW-0456">Lyase</keyword>
<dbReference type="PANTHER" id="PTHR43715:SF1">
    <property type="entry name" value="GDP-MANNOSE 4,6 DEHYDRATASE"/>
    <property type="match status" value="1"/>
</dbReference>
<organism evidence="8 9">
    <name type="scientific">Candidatus Vogelbacteria bacterium RIFOXYD1_FULL_51_18</name>
    <dbReference type="NCBI Taxonomy" id="1802440"/>
    <lineage>
        <taxon>Bacteria</taxon>
        <taxon>Candidatus Vogeliibacteriota</taxon>
    </lineage>
</organism>
<evidence type="ECO:0000256" key="5">
    <source>
        <dbReference type="ARBA" id="ARBA00023239"/>
    </source>
</evidence>
<dbReference type="EMBL" id="MHTL01000011">
    <property type="protein sequence ID" value="OHA60617.1"/>
    <property type="molecule type" value="Genomic_DNA"/>
</dbReference>
<comment type="similarity">
    <text evidence="3">Belongs to the NAD(P)-dependent epimerase/dehydratase family. GDP-mannose 4,6-dehydratase subfamily.</text>
</comment>
<dbReference type="GO" id="GO:0008446">
    <property type="term" value="F:GDP-mannose 4,6-dehydratase activity"/>
    <property type="evidence" value="ECO:0007669"/>
    <property type="project" value="UniProtKB-EC"/>
</dbReference>
<name>A0A1G2QJJ2_9BACT</name>
<comment type="catalytic activity">
    <reaction evidence="1">
        <text>GDP-alpha-D-mannose = GDP-4-dehydro-alpha-D-rhamnose + H2O</text>
        <dbReference type="Rhea" id="RHEA:23820"/>
        <dbReference type="ChEBI" id="CHEBI:15377"/>
        <dbReference type="ChEBI" id="CHEBI:57527"/>
        <dbReference type="ChEBI" id="CHEBI:57964"/>
        <dbReference type="EC" id="4.2.1.47"/>
    </reaction>
</comment>
<evidence type="ECO:0000256" key="3">
    <source>
        <dbReference type="ARBA" id="ARBA00009263"/>
    </source>
</evidence>
<dbReference type="FunFam" id="3.40.50.720:FF:000924">
    <property type="entry name" value="GDP-mannose 4,6 dehydratase"/>
    <property type="match status" value="1"/>
</dbReference>
<evidence type="ECO:0000256" key="1">
    <source>
        <dbReference type="ARBA" id="ARBA00000188"/>
    </source>
</evidence>
<dbReference type="CDD" id="cd05260">
    <property type="entry name" value="GDP_MD_SDR_e"/>
    <property type="match status" value="1"/>
</dbReference>
<accession>A0A1G2QJJ2</accession>
<dbReference type="Pfam" id="PF16363">
    <property type="entry name" value="GDP_Man_Dehyd"/>
    <property type="match status" value="1"/>
</dbReference>
<reference evidence="8 9" key="1">
    <citation type="journal article" date="2016" name="Nat. Commun.">
        <title>Thousands of microbial genomes shed light on interconnected biogeochemical processes in an aquifer system.</title>
        <authorList>
            <person name="Anantharaman K."/>
            <person name="Brown C.T."/>
            <person name="Hug L.A."/>
            <person name="Sharon I."/>
            <person name="Castelle C.J."/>
            <person name="Probst A.J."/>
            <person name="Thomas B.C."/>
            <person name="Singh A."/>
            <person name="Wilkins M.J."/>
            <person name="Karaoz U."/>
            <person name="Brodie E.L."/>
            <person name="Williams K.H."/>
            <person name="Hubbard S.S."/>
            <person name="Banfield J.F."/>
        </authorList>
    </citation>
    <scope>NUCLEOTIDE SEQUENCE [LARGE SCALE GENOMIC DNA]</scope>
</reference>
<comment type="caution">
    <text evidence="8">The sequence shown here is derived from an EMBL/GenBank/DDBJ whole genome shotgun (WGS) entry which is preliminary data.</text>
</comment>
<dbReference type="GO" id="GO:0042351">
    <property type="term" value="P:'de novo' GDP-L-fucose biosynthetic process"/>
    <property type="evidence" value="ECO:0007669"/>
    <property type="project" value="TreeGrafter"/>
</dbReference>
<dbReference type="STRING" id="1802440.A2569_00895"/>
<evidence type="ECO:0000256" key="2">
    <source>
        <dbReference type="ARBA" id="ARBA00001937"/>
    </source>
</evidence>
<evidence type="ECO:0000256" key="6">
    <source>
        <dbReference type="ARBA" id="ARBA00059383"/>
    </source>
</evidence>
<protein>
    <recommendedName>
        <fullName evidence="4">GDP-mannose 4,6-dehydratase</fullName>
        <ecNumber evidence="4">4.2.1.47</ecNumber>
    </recommendedName>
</protein>
<evidence type="ECO:0000256" key="4">
    <source>
        <dbReference type="ARBA" id="ARBA00011989"/>
    </source>
</evidence>
<dbReference type="Gene3D" id="3.40.50.720">
    <property type="entry name" value="NAD(P)-binding Rossmann-like Domain"/>
    <property type="match status" value="1"/>
</dbReference>
<dbReference type="Gene3D" id="3.90.25.10">
    <property type="entry name" value="UDP-galactose 4-epimerase, domain 1"/>
    <property type="match status" value="1"/>
</dbReference>
<sequence>MKRALITGIAGQDGSYMAELLLSKGYHVFGLVQEGGNTRYVPQGAKVTYGDLRDPQSLTALVAESQPDEVYNLAGITDLKTAYEQPELAMKINYESVGVLLNESIRVNPHVHFLQASSSEIFIPSETPLNEDSPRDWDTTNPYARAKMMADRDFVALARERGGRFACSAILFNHESPRRPEASVLRKITSTLAAIARGKEERLRIGNVTMKRDWGFAPDYVRAMWSMLQMDAPTDLVVATGETHSVQDAITIAAELLGMSLSWQGGGVNTCAYDSAGKKVVAVDPNFYKPAEQYPKVGDTHKIQELTGWSPKTSFTSLIKTMVDSALSS</sequence>
<dbReference type="InterPro" id="IPR016040">
    <property type="entry name" value="NAD(P)-bd_dom"/>
</dbReference>
<dbReference type="Proteomes" id="UP000177090">
    <property type="component" value="Unassembled WGS sequence"/>
</dbReference>
<comment type="function">
    <text evidence="6">Catalyzes the conversion of GDP-D-mannose to GDP-4-dehydro-6-deoxy-D-mannose.</text>
</comment>
<evidence type="ECO:0000259" key="7">
    <source>
        <dbReference type="Pfam" id="PF16363"/>
    </source>
</evidence>
<dbReference type="InterPro" id="IPR036291">
    <property type="entry name" value="NAD(P)-bd_dom_sf"/>
</dbReference>
<gene>
    <name evidence="8" type="ORF">A2569_00895</name>
</gene>
<comment type="cofactor">
    <cofactor evidence="2">
        <name>NADP(+)</name>
        <dbReference type="ChEBI" id="CHEBI:58349"/>
    </cofactor>
</comment>